<dbReference type="GO" id="GO:0004721">
    <property type="term" value="F:phosphoprotein phosphatase activity"/>
    <property type="evidence" value="ECO:0007669"/>
    <property type="project" value="InterPro"/>
</dbReference>
<dbReference type="InterPro" id="IPR026893">
    <property type="entry name" value="Tyr/Ser_Pase_IphP-type"/>
</dbReference>
<dbReference type="EMBL" id="FOWC01000006">
    <property type="protein sequence ID" value="SFP70183.1"/>
    <property type="molecule type" value="Genomic_DNA"/>
</dbReference>
<dbReference type="Proteomes" id="UP000199137">
    <property type="component" value="Unassembled WGS sequence"/>
</dbReference>
<sequence length="248" mass="26387">MTTVDSSAPVRHLPLPGTYNVRDVGGYPTRDGGIVRWQRLFRSDALSEMDDAGVAELIRRGLRTVIDLREPAERDSAPDPFPGPVPEVLARPVFEGRLGSDDRPGLAAVYERMVDDFGPQLAAVVRDLARPGALPALVHCTAGKDRTGVVVALVLAIAGVDRDVIAADYALTGEYLGAGFIAAAQARLAGFGVPHQVRDDLLACPPDLILRTLDRITDAHGGVENYLRAHGATAGELTALRTALVETL</sequence>
<reference evidence="3 4" key="1">
    <citation type="submission" date="2016-10" db="EMBL/GenBank/DDBJ databases">
        <authorList>
            <person name="de Groot N.N."/>
        </authorList>
    </citation>
    <scope>NUCLEOTIDE SEQUENCE [LARGE SCALE GENOMIC DNA]</scope>
    <source>
        <strain evidence="3 4">DSM 44637</strain>
    </source>
</reference>
<dbReference type="PROSITE" id="PS00383">
    <property type="entry name" value="TYR_PHOSPHATASE_1"/>
    <property type="match status" value="1"/>
</dbReference>
<gene>
    <name evidence="3" type="ORF">SAMN05421854_106327</name>
</gene>
<dbReference type="PANTHER" id="PTHR31126:SF1">
    <property type="entry name" value="TYROSINE SPECIFIC PROTEIN PHOSPHATASES DOMAIN-CONTAINING PROTEIN"/>
    <property type="match status" value="1"/>
</dbReference>
<feature type="domain" description="Tyrosine specific protein phosphatases" evidence="2">
    <location>
        <begin position="115"/>
        <end position="161"/>
    </location>
</feature>
<dbReference type="InterPro" id="IPR029021">
    <property type="entry name" value="Prot-tyrosine_phosphatase-like"/>
</dbReference>
<dbReference type="InterPro" id="IPR000387">
    <property type="entry name" value="Tyr_Pase_dom"/>
</dbReference>
<dbReference type="Gene3D" id="3.90.190.10">
    <property type="entry name" value="Protein tyrosine phosphatase superfamily"/>
    <property type="match status" value="1"/>
</dbReference>
<dbReference type="RefSeq" id="WP_093574717.1">
    <property type="nucleotide sequence ID" value="NZ_FOWC01000006.1"/>
</dbReference>
<evidence type="ECO:0000256" key="1">
    <source>
        <dbReference type="ARBA" id="ARBA00009580"/>
    </source>
</evidence>
<dbReference type="SUPFAM" id="SSF52799">
    <property type="entry name" value="(Phosphotyrosine protein) phosphatases II"/>
    <property type="match status" value="1"/>
</dbReference>
<comment type="similarity">
    <text evidence="1">Belongs to the protein-tyrosine phosphatase family.</text>
</comment>
<evidence type="ECO:0000313" key="4">
    <source>
        <dbReference type="Proteomes" id="UP000199137"/>
    </source>
</evidence>
<dbReference type="PROSITE" id="PS50056">
    <property type="entry name" value="TYR_PHOSPHATASE_2"/>
    <property type="match status" value="1"/>
</dbReference>
<evidence type="ECO:0000259" key="2">
    <source>
        <dbReference type="PROSITE" id="PS50056"/>
    </source>
</evidence>
<proteinExistence type="inferred from homology"/>
<dbReference type="InterPro" id="IPR016130">
    <property type="entry name" value="Tyr_Pase_AS"/>
</dbReference>
<dbReference type="Pfam" id="PF13350">
    <property type="entry name" value="Y_phosphatase3"/>
    <property type="match status" value="1"/>
</dbReference>
<dbReference type="OrthoDB" id="1188001at2"/>
<dbReference type="PANTHER" id="PTHR31126">
    <property type="entry name" value="TYROSINE-PROTEIN PHOSPHATASE"/>
    <property type="match status" value="1"/>
</dbReference>
<organism evidence="3 4">
    <name type="scientific">Amycolatopsis rubida</name>
    <dbReference type="NCBI Taxonomy" id="112413"/>
    <lineage>
        <taxon>Bacteria</taxon>
        <taxon>Bacillati</taxon>
        <taxon>Actinomycetota</taxon>
        <taxon>Actinomycetes</taxon>
        <taxon>Pseudonocardiales</taxon>
        <taxon>Pseudonocardiaceae</taxon>
        <taxon>Amycolatopsis</taxon>
    </lineage>
</organism>
<accession>A0A1I5SHI7</accession>
<name>A0A1I5SHI7_9PSEU</name>
<dbReference type="STRING" id="112413.SAMN05421854_106327"/>
<evidence type="ECO:0000313" key="3">
    <source>
        <dbReference type="EMBL" id="SFP70183.1"/>
    </source>
</evidence>
<dbReference type="AlphaFoldDB" id="A0A1I5SHI7"/>
<protein>
    <submittedName>
        <fullName evidence="3">Protein-tyrosine phosphatase</fullName>
    </submittedName>
</protein>